<dbReference type="NCBIfam" id="TIGR00756">
    <property type="entry name" value="PPR"/>
    <property type="match status" value="1"/>
</dbReference>
<gene>
    <name evidence="4" type="ORF">M413DRAFT_63284</name>
</gene>
<dbReference type="HOGENOM" id="CLU_017541_0_0_1"/>
<dbReference type="AlphaFoldDB" id="A0A0C2Z0W8"/>
<name>A0A0C2Z0W8_HEBCY</name>
<evidence type="ECO:0008006" key="6">
    <source>
        <dbReference type="Google" id="ProtNLM"/>
    </source>
</evidence>
<keyword evidence="1" id="KW-0677">Repeat</keyword>
<protein>
    <recommendedName>
        <fullName evidence="6">Pentacotripeptide-repeat region of PRORP domain-containing protein</fullName>
    </recommendedName>
</protein>
<dbReference type="OrthoDB" id="185373at2759"/>
<reference evidence="5" key="2">
    <citation type="submission" date="2015-01" db="EMBL/GenBank/DDBJ databases">
        <title>Evolutionary Origins and Diversification of the Mycorrhizal Mutualists.</title>
        <authorList>
            <consortium name="DOE Joint Genome Institute"/>
            <consortium name="Mycorrhizal Genomics Consortium"/>
            <person name="Kohler A."/>
            <person name="Kuo A."/>
            <person name="Nagy L.G."/>
            <person name="Floudas D."/>
            <person name="Copeland A."/>
            <person name="Barry K.W."/>
            <person name="Cichocki N."/>
            <person name="Veneault-Fourrey C."/>
            <person name="LaButti K."/>
            <person name="Lindquist E.A."/>
            <person name="Lipzen A."/>
            <person name="Lundell T."/>
            <person name="Morin E."/>
            <person name="Murat C."/>
            <person name="Riley R."/>
            <person name="Ohm R."/>
            <person name="Sun H."/>
            <person name="Tunlid A."/>
            <person name="Henrissat B."/>
            <person name="Grigoriev I.V."/>
            <person name="Hibbett D.S."/>
            <person name="Martin F."/>
        </authorList>
    </citation>
    <scope>NUCLEOTIDE SEQUENCE [LARGE SCALE GENOMIC DNA]</scope>
    <source>
        <strain evidence="5">h7</strain>
    </source>
</reference>
<evidence type="ECO:0000313" key="4">
    <source>
        <dbReference type="EMBL" id="KIM46807.1"/>
    </source>
</evidence>
<organism evidence="4 5">
    <name type="scientific">Hebeloma cylindrosporum</name>
    <dbReference type="NCBI Taxonomy" id="76867"/>
    <lineage>
        <taxon>Eukaryota</taxon>
        <taxon>Fungi</taxon>
        <taxon>Dikarya</taxon>
        <taxon>Basidiomycota</taxon>
        <taxon>Agaricomycotina</taxon>
        <taxon>Agaricomycetes</taxon>
        <taxon>Agaricomycetidae</taxon>
        <taxon>Agaricales</taxon>
        <taxon>Agaricineae</taxon>
        <taxon>Hymenogastraceae</taxon>
        <taxon>Hebeloma</taxon>
    </lineage>
</organism>
<dbReference type="STRING" id="686832.A0A0C2Z0W8"/>
<dbReference type="InterPro" id="IPR051222">
    <property type="entry name" value="PPR/CCM1_RNA-binding"/>
</dbReference>
<dbReference type="PANTHER" id="PTHR47942:SF63">
    <property type="entry name" value="PENTATRICOPEPTIDE REPEAT-CONTAINING PROTEIN"/>
    <property type="match status" value="1"/>
</dbReference>
<dbReference type="Proteomes" id="UP000053424">
    <property type="component" value="Unassembled WGS sequence"/>
</dbReference>
<dbReference type="Gene3D" id="1.25.40.10">
    <property type="entry name" value="Tetratricopeptide repeat domain"/>
    <property type="match status" value="1"/>
</dbReference>
<dbReference type="InterPro" id="IPR002885">
    <property type="entry name" value="PPR_rpt"/>
</dbReference>
<dbReference type="Pfam" id="PF01535">
    <property type="entry name" value="PPR"/>
    <property type="match status" value="1"/>
</dbReference>
<evidence type="ECO:0000256" key="1">
    <source>
        <dbReference type="ARBA" id="ARBA00022737"/>
    </source>
</evidence>
<dbReference type="InterPro" id="IPR011990">
    <property type="entry name" value="TPR-like_helical_dom_sf"/>
</dbReference>
<dbReference type="PROSITE" id="PS51375">
    <property type="entry name" value="PPR"/>
    <property type="match status" value="1"/>
</dbReference>
<feature type="repeat" description="PPR" evidence="2">
    <location>
        <begin position="789"/>
        <end position="819"/>
    </location>
</feature>
<feature type="region of interest" description="Disordered" evidence="3">
    <location>
        <begin position="176"/>
        <end position="197"/>
    </location>
</feature>
<keyword evidence="5" id="KW-1185">Reference proteome</keyword>
<evidence type="ECO:0000256" key="3">
    <source>
        <dbReference type="SAM" id="MobiDB-lite"/>
    </source>
</evidence>
<dbReference type="PANTHER" id="PTHR47942">
    <property type="entry name" value="TETRATRICOPEPTIDE REPEAT (TPR)-LIKE SUPERFAMILY PROTEIN-RELATED"/>
    <property type="match status" value="1"/>
</dbReference>
<sequence>MLPASWPILRAQGVHVGRAHLYRQLNLLPHSRWISSSPRTHHSATVFLRQTHHFVDSFNDNENSRNAYPIDVFDDVDAIRRLVVLVQQGNVEDAGEVITDIVDFASASGNLDAFRQIKSILITPETSNIPLLSQFGFSLATRGYTDFVKDEIIPIVKQLGTPDQLSRVETSLAAAESAPPRRSTLAQTTVFEESSEDYQRIQDESIGPKPSITELIETQLPLLLPEPTADCSIFEEPAEDYVEHLSTNAQDHSASVSTGVLVDLVKTEQYTKAYRLLQEMRELGVVISPSAEFELAANAIFRRQALPSPEQIEEFFAWLTLIPPRNFSSSDPSFAQKWRAVINAPMTDGPFLRRFSLILASKGYARDAAILNFSTIIRHCDAETVQSFMEEFNVSYRNFCNRYPPVLPEDTPDYIFEWSRGIAVRALSYTNRLSEALGMLPDPKNPIFNLPIDAYDTILRSRQLGRRYRTYIPVIKELRDIAATISGDTRDIRKIDLQASFRAKVADPFDFGENLALGLRYLKKTVGSPTEIPHYSTLVNFMNGYLATGRTIALRMLIERAIRRGFPAARNFVFAEMLFYRRLKKYDLVIKAFADHFYLSGVSREAVLRRLDFIQRQNRQGRNIKRFYDFNDGRSLPVGKIWPLAEHCNLIWEALAKTTKNKDDLKRLYDQLVSFAQTGKDVATTRAIAAAEPLVPTVRRKFVGPAAFTPFLVPLMQARGAEFGATILHDMVASRLRPNRYHLSMLAGFYARTGHVEQAFSILDSLENKAKFQITGDNGTTKFKVPKYDMVIYTSMIRGFIISRRVEEAERLVQRLVKNYGYSEGKDQRLDAAIADLIDLKKLGDRWVS</sequence>
<reference evidence="4 5" key="1">
    <citation type="submission" date="2014-04" db="EMBL/GenBank/DDBJ databases">
        <authorList>
            <consortium name="DOE Joint Genome Institute"/>
            <person name="Kuo A."/>
            <person name="Gay G."/>
            <person name="Dore J."/>
            <person name="Kohler A."/>
            <person name="Nagy L.G."/>
            <person name="Floudas D."/>
            <person name="Copeland A."/>
            <person name="Barry K.W."/>
            <person name="Cichocki N."/>
            <person name="Veneault-Fourrey C."/>
            <person name="LaButti K."/>
            <person name="Lindquist E.A."/>
            <person name="Lipzen A."/>
            <person name="Lundell T."/>
            <person name="Morin E."/>
            <person name="Murat C."/>
            <person name="Sun H."/>
            <person name="Tunlid A."/>
            <person name="Henrissat B."/>
            <person name="Grigoriev I.V."/>
            <person name="Hibbett D.S."/>
            <person name="Martin F."/>
            <person name="Nordberg H.P."/>
            <person name="Cantor M.N."/>
            <person name="Hua S.X."/>
        </authorList>
    </citation>
    <scope>NUCLEOTIDE SEQUENCE [LARGE SCALE GENOMIC DNA]</scope>
    <source>
        <strain evidence="5">h7</strain>
    </source>
</reference>
<evidence type="ECO:0000313" key="5">
    <source>
        <dbReference type="Proteomes" id="UP000053424"/>
    </source>
</evidence>
<accession>A0A0C2Z0W8</accession>
<dbReference type="EMBL" id="KN831770">
    <property type="protein sequence ID" value="KIM46807.1"/>
    <property type="molecule type" value="Genomic_DNA"/>
</dbReference>
<evidence type="ECO:0000256" key="2">
    <source>
        <dbReference type="PROSITE-ProRule" id="PRU00708"/>
    </source>
</evidence>
<proteinExistence type="predicted"/>